<feature type="transmembrane region" description="Helical" evidence="1">
    <location>
        <begin position="118"/>
        <end position="137"/>
    </location>
</feature>
<sequence>MIQATRWPTLVGITALVAALTWAVLDALMDRGAPPPQVPWLVAAVEVVIAGVVVAMGWAVRQFLQGKRPGLNPIRAARTAVLAKASCYTGALLAGWYGGQALALVADQGVPGNTGRAAAAAVAAGGAVVLAVVGLVVERFCRVPPPDEGAVRRDESAPDVTG</sequence>
<evidence type="ECO:0000256" key="1">
    <source>
        <dbReference type="SAM" id="Phobius"/>
    </source>
</evidence>
<proteinExistence type="predicted"/>
<feature type="transmembrane region" description="Helical" evidence="1">
    <location>
        <begin position="7"/>
        <end position="25"/>
    </location>
</feature>
<keyword evidence="1" id="KW-1133">Transmembrane helix</keyword>
<feature type="transmembrane region" description="Helical" evidence="1">
    <location>
        <begin position="37"/>
        <end position="60"/>
    </location>
</feature>
<dbReference type="InterPro" id="IPR021517">
    <property type="entry name" value="DUF3180"/>
</dbReference>
<dbReference type="EMBL" id="BIMR01000111">
    <property type="protein sequence ID" value="GCE76580.1"/>
    <property type="molecule type" value="Genomic_DNA"/>
</dbReference>
<protein>
    <submittedName>
        <fullName evidence="2">Membrane protein</fullName>
    </submittedName>
</protein>
<dbReference type="RefSeq" id="WP_130781175.1">
    <property type="nucleotide sequence ID" value="NZ_BIMR01000111.1"/>
</dbReference>
<accession>A0A402DR05</accession>
<dbReference type="Proteomes" id="UP000289954">
    <property type="component" value="Unassembled WGS sequence"/>
</dbReference>
<organism evidence="2 3">
    <name type="scientific">Cellulomonas biazotea</name>
    <dbReference type="NCBI Taxonomy" id="1709"/>
    <lineage>
        <taxon>Bacteria</taxon>
        <taxon>Bacillati</taxon>
        <taxon>Actinomycetota</taxon>
        <taxon>Actinomycetes</taxon>
        <taxon>Micrococcales</taxon>
        <taxon>Cellulomonadaceae</taxon>
        <taxon>Cellulomonas</taxon>
    </lineage>
</organism>
<dbReference type="AlphaFoldDB" id="A0A402DR05"/>
<dbReference type="OrthoDB" id="3257239at2"/>
<evidence type="ECO:0000313" key="2">
    <source>
        <dbReference type="EMBL" id="GCE76580.1"/>
    </source>
</evidence>
<reference evidence="2 3" key="1">
    <citation type="submission" date="2019-01" db="EMBL/GenBank/DDBJ databases">
        <title>Draft genome sequence of Cellulomonas takizawaensis strain TKZ-21.</title>
        <authorList>
            <person name="Yamamura H."/>
            <person name="Hayashi T."/>
            <person name="Hamada M."/>
            <person name="Serisawa Y."/>
            <person name="Matsuyama K."/>
            <person name="Nakagawa Y."/>
            <person name="Otoguro M."/>
            <person name="Yanagida F."/>
            <person name="Hayakawa M."/>
        </authorList>
    </citation>
    <scope>NUCLEOTIDE SEQUENCE [LARGE SCALE GENOMIC DNA]</scope>
    <source>
        <strain evidence="2 3">NBRC12680</strain>
    </source>
</reference>
<name>A0A402DR05_9CELL</name>
<feature type="transmembrane region" description="Helical" evidence="1">
    <location>
        <begin position="81"/>
        <end position="98"/>
    </location>
</feature>
<evidence type="ECO:0000313" key="3">
    <source>
        <dbReference type="Proteomes" id="UP000289954"/>
    </source>
</evidence>
<keyword evidence="1" id="KW-0812">Transmembrane</keyword>
<keyword evidence="3" id="KW-1185">Reference proteome</keyword>
<gene>
    <name evidence="2" type="ORF">CBZ_16360</name>
</gene>
<keyword evidence="1" id="KW-0472">Membrane</keyword>
<dbReference type="Pfam" id="PF11377">
    <property type="entry name" value="DUF3180"/>
    <property type="match status" value="1"/>
</dbReference>
<comment type="caution">
    <text evidence="2">The sequence shown here is derived from an EMBL/GenBank/DDBJ whole genome shotgun (WGS) entry which is preliminary data.</text>
</comment>